<dbReference type="Proteomes" id="UP001501777">
    <property type="component" value="Unassembled WGS sequence"/>
</dbReference>
<organism evidence="1 2">
    <name type="scientific">Streptomyces longisporus</name>
    <dbReference type="NCBI Taxonomy" id="1948"/>
    <lineage>
        <taxon>Bacteria</taxon>
        <taxon>Bacillati</taxon>
        <taxon>Actinomycetota</taxon>
        <taxon>Actinomycetes</taxon>
        <taxon>Kitasatosporales</taxon>
        <taxon>Streptomycetaceae</taxon>
        <taxon>Streptomyces</taxon>
    </lineage>
</organism>
<comment type="caution">
    <text evidence="1">The sequence shown here is derived from an EMBL/GenBank/DDBJ whole genome shotgun (WGS) entry which is preliminary data.</text>
</comment>
<accession>A0ABP5Z0U4</accession>
<name>A0ABP5Z0U4_STRLO</name>
<evidence type="ECO:0000313" key="2">
    <source>
        <dbReference type="Proteomes" id="UP001501777"/>
    </source>
</evidence>
<proteinExistence type="predicted"/>
<dbReference type="EMBL" id="BAAASG010000007">
    <property type="protein sequence ID" value="GAA2490352.1"/>
    <property type="molecule type" value="Genomic_DNA"/>
</dbReference>
<evidence type="ECO:0000313" key="1">
    <source>
        <dbReference type="EMBL" id="GAA2490352.1"/>
    </source>
</evidence>
<gene>
    <name evidence="1" type="ORF">GCM10010276_31840</name>
</gene>
<dbReference type="InterPro" id="IPR023296">
    <property type="entry name" value="Glyco_hydro_beta-prop_sf"/>
</dbReference>
<dbReference type="RefSeq" id="WP_425585741.1">
    <property type="nucleotide sequence ID" value="NZ_BAAASG010000007.1"/>
</dbReference>
<protein>
    <submittedName>
        <fullName evidence="1">Uncharacterized protein</fullName>
    </submittedName>
</protein>
<keyword evidence="2" id="KW-1185">Reference proteome</keyword>
<sequence>MASGGGATVLTGAYPKVVAGGADAHDGTSKFLAYHYYDGDNSGRETLGIRQVTFANGWPVLAGTQRCEQPPAEPQQRQVRARLVAVHGGRGQR</sequence>
<reference evidence="2" key="1">
    <citation type="journal article" date="2019" name="Int. J. Syst. Evol. Microbiol.">
        <title>The Global Catalogue of Microorganisms (GCM) 10K type strain sequencing project: providing services to taxonomists for standard genome sequencing and annotation.</title>
        <authorList>
            <consortium name="The Broad Institute Genomics Platform"/>
            <consortium name="The Broad Institute Genome Sequencing Center for Infectious Disease"/>
            <person name="Wu L."/>
            <person name="Ma J."/>
        </authorList>
    </citation>
    <scope>NUCLEOTIDE SEQUENCE [LARGE SCALE GENOMIC DNA]</scope>
    <source>
        <strain evidence="2">JCM 4395</strain>
    </source>
</reference>
<dbReference type="Gene3D" id="2.115.10.20">
    <property type="entry name" value="Glycosyl hydrolase domain, family 43"/>
    <property type="match status" value="1"/>
</dbReference>